<evidence type="ECO:0000313" key="2">
    <source>
        <dbReference type="WBParaSite" id="PS1159_v2.g17095.t2"/>
    </source>
</evidence>
<evidence type="ECO:0000313" key="1">
    <source>
        <dbReference type="Proteomes" id="UP000887580"/>
    </source>
</evidence>
<sequence length="312" mass="35954">MVIKQFNAKIGSVPWYRAWIYTINGLLIFFQLVFIILTYTTLNQVRFNLFPLDIMDISVIATYAGIGVQFFTSTCGIIGVICSNRNLIRIYWVFMIPLIAFDFISAIIWAFKFNFIHRDFSSYVNNVIDDVLQHQRNITGFCGVFKDVHDELLCCPKLSIRKACRGVWEQCRSENRQECIVPLLQWLHSQIDPLAGILFFLLTPLKMTVVFVLREDMMELLTEIIYRGNPGLYNKHWLSDDCDEEESMINSSSQSSSGHSSNGRHDKDSERSTTLQIQTLNREPRIIMNPQARIIKKPKISKDTPSSSSTSE</sequence>
<accession>A0AC35FGF4</accession>
<dbReference type="Proteomes" id="UP000887580">
    <property type="component" value="Unplaced"/>
</dbReference>
<reference evidence="2" key="1">
    <citation type="submission" date="2022-11" db="UniProtKB">
        <authorList>
            <consortium name="WormBaseParasite"/>
        </authorList>
    </citation>
    <scope>IDENTIFICATION</scope>
</reference>
<proteinExistence type="predicted"/>
<organism evidence="1 2">
    <name type="scientific">Panagrolaimus sp. PS1159</name>
    <dbReference type="NCBI Taxonomy" id="55785"/>
    <lineage>
        <taxon>Eukaryota</taxon>
        <taxon>Metazoa</taxon>
        <taxon>Ecdysozoa</taxon>
        <taxon>Nematoda</taxon>
        <taxon>Chromadorea</taxon>
        <taxon>Rhabditida</taxon>
        <taxon>Tylenchina</taxon>
        <taxon>Panagrolaimomorpha</taxon>
        <taxon>Panagrolaimoidea</taxon>
        <taxon>Panagrolaimidae</taxon>
        <taxon>Panagrolaimus</taxon>
    </lineage>
</organism>
<dbReference type="WBParaSite" id="PS1159_v2.g17095.t2">
    <property type="protein sequence ID" value="PS1159_v2.g17095.t2"/>
    <property type="gene ID" value="PS1159_v2.g17095"/>
</dbReference>
<protein>
    <submittedName>
        <fullName evidence="2">Tetraspanin</fullName>
    </submittedName>
</protein>
<name>A0AC35FGF4_9BILA</name>